<name>F3NRY3_9ACTN</name>
<keyword evidence="3" id="KW-1185">Reference proteome</keyword>
<organism evidence="2 3">
    <name type="scientific">Streptomyces griseoaurantiacus M045</name>
    <dbReference type="NCBI Taxonomy" id="996637"/>
    <lineage>
        <taxon>Bacteria</taxon>
        <taxon>Bacillati</taxon>
        <taxon>Actinomycetota</taxon>
        <taxon>Actinomycetes</taxon>
        <taxon>Kitasatosporales</taxon>
        <taxon>Streptomycetaceae</taxon>
        <taxon>Streptomyces</taxon>
        <taxon>Streptomyces aurantiacus group</taxon>
    </lineage>
</organism>
<feature type="region of interest" description="Disordered" evidence="1">
    <location>
        <begin position="1"/>
        <end position="40"/>
    </location>
</feature>
<protein>
    <submittedName>
        <fullName evidence="2">Uncharacterized protein</fullName>
    </submittedName>
</protein>
<evidence type="ECO:0000256" key="1">
    <source>
        <dbReference type="SAM" id="MobiDB-lite"/>
    </source>
</evidence>
<proteinExistence type="predicted"/>
<feature type="compositionally biased region" description="Basic and acidic residues" evidence="1">
    <location>
        <begin position="19"/>
        <end position="40"/>
    </location>
</feature>
<feature type="compositionally biased region" description="Basic and acidic residues" evidence="1">
    <location>
        <begin position="1"/>
        <end position="12"/>
    </location>
</feature>
<dbReference type="Proteomes" id="UP000003022">
    <property type="component" value="Unassembled WGS sequence"/>
</dbReference>
<reference evidence="2 3" key="1">
    <citation type="journal article" date="2011" name="J. Bacteriol.">
        <title>Draft genome sequence of the marine bacterium Streptomyces griseoaurantiacus M045, which produces novel manumycin-type antibiotics with a pABA core component.</title>
        <authorList>
            <person name="Li F."/>
            <person name="Jiang P."/>
            <person name="Zheng H."/>
            <person name="Wang S."/>
            <person name="Zhao G."/>
            <person name="Qin S."/>
            <person name="Liu Z."/>
        </authorList>
    </citation>
    <scope>NUCLEOTIDE SEQUENCE [LARGE SCALE GENOMIC DNA]</scope>
    <source>
        <strain evidence="2 3">M045</strain>
    </source>
</reference>
<evidence type="ECO:0000313" key="2">
    <source>
        <dbReference type="EMBL" id="EGG43556.1"/>
    </source>
</evidence>
<dbReference type="EMBL" id="AEYX01000045">
    <property type="protein sequence ID" value="EGG43556.1"/>
    <property type="molecule type" value="Genomic_DNA"/>
</dbReference>
<dbReference type="AlphaFoldDB" id="F3NRY3"/>
<sequence>MVDVGKGRERLPARAGTVRRPELPERLPDLHDATDARSPF</sequence>
<comment type="caution">
    <text evidence="2">The sequence shown here is derived from an EMBL/GenBank/DDBJ whole genome shotgun (WGS) entry which is preliminary data.</text>
</comment>
<gene>
    <name evidence="2" type="ORF">SGM_5897</name>
</gene>
<accession>F3NRY3</accession>
<evidence type="ECO:0000313" key="3">
    <source>
        <dbReference type="Proteomes" id="UP000003022"/>
    </source>
</evidence>